<dbReference type="InterPro" id="IPR025953">
    <property type="entry name" value="YlbD_coat"/>
</dbReference>
<name>A0A917VYH2_9BACL</name>
<evidence type="ECO:0000313" key="2">
    <source>
        <dbReference type="EMBL" id="GGL44936.1"/>
    </source>
</evidence>
<sequence>MAEEKTNEAIKRFKSFLRDHPEIVNHVRSKDKKWSDVFDDWVIFGESHEIWKTYGVDIEKKKKETRPVFNWNNVLKAVDKIDTKQWQERLDTLSGALTGIQTFIGQFRQDGGQNGQPGQNSGQNVSGAAPAPPASDRTGDGQRPFFFRRD</sequence>
<accession>A0A917VYH2</accession>
<evidence type="ECO:0008006" key="4">
    <source>
        <dbReference type="Google" id="ProtNLM"/>
    </source>
</evidence>
<keyword evidence="3" id="KW-1185">Reference proteome</keyword>
<feature type="region of interest" description="Disordered" evidence="1">
    <location>
        <begin position="107"/>
        <end position="150"/>
    </location>
</feature>
<comment type="caution">
    <text evidence="2">The sequence shown here is derived from an EMBL/GenBank/DDBJ whole genome shotgun (WGS) entry which is preliminary data.</text>
</comment>
<evidence type="ECO:0000256" key="1">
    <source>
        <dbReference type="SAM" id="MobiDB-lite"/>
    </source>
</evidence>
<dbReference type="AlphaFoldDB" id="A0A917VYH2"/>
<dbReference type="RefSeq" id="WP_188801618.1">
    <property type="nucleotide sequence ID" value="NZ_BMOK01000002.1"/>
</dbReference>
<reference evidence="2" key="1">
    <citation type="journal article" date="2014" name="Int. J. Syst. Evol. Microbiol.">
        <title>Complete genome sequence of Corynebacterium casei LMG S-19264T (=DSM 44701T), isolated from a smear-ripened cheese.</title>
        <authorList>
            <consortium name="US DOE Joint Genome Institute (JGI-PGF)"/>
            <person name="Walter F."/>
            <person name="Albersmeier A."/>
            <person name="Kalinowski J."/>
            <person name="Ruckert C."/>
        </authorList>
    </citation>
    <scope>NUCLEOTIDE SEQUENCE</scope>
    <source>
        <strain evidence="2">JCM 15325</strain>
    </source>
</reference>
<organism evidence="2 3">
    <name type="scientific">Sporolactobacillus putidus</name>
    <dbReference type="NCBI Taxonomy" id="492735"/>
    <lineage>
        <taxon>Bacteria</taxon>
        <taxon>Bacillati</taxon>
        <taxon>Bacillota</taxon>
        <taxon>Bacilli</taxon>
        <taxon>Bacillales</taxon>
        <taxon>Sporolactobacillaceae</taxon>
        <taxon>Sporolactobacillus</taxon>
    </lineage>
</organism>
<protein>
    <recommendedName>
        <fullName evidence="4">Coat protein</fullName>
    </recommendedName>
</protein>
<dbReference type="Pfam" id="PF14071">
    <property type="entry name" value="YlbD_coat"/>
    <property type="match status" value="1"/>
</dbReference>
<dbReference type="Proteomes" id="UP000654670">
    <property type="component" value="Unassembled WGS sequence"/>
</dbReference>
<proteinExistence type="predicted"/>
<dbReference type="EMBL" id="BMOK01000002">
    <property type="protein sequence ID" value="GGL44936.1"/>
    <property type="molecule type" value="Genomic_DNA"/>
</dbReference>
<gene>
    <name evidence="2" type="primary">ylbD</name>
    <name evidence="2" type="ORF">GCM10007968_06230</name>
</gene>
<reference evidence="2" key="2">
    <citation type="submission" date="2020-09" db="EMBL/GenBank/DDBJ databases">
        <authorList>
            <person name="Sun Q."/>
            <person name="Ohkuma M."/>
        </authorList>
    </citation>
    <scope>NUCLEOTIDE SEQUENCE</scope>
    <source>
        <strain evidence="2">JCM 15325</strain>
    </source>
</reference>
<evidence type="ECO:0000313" key="3">
    <source>
        <dbReference type="Proteomes" id="UP000654670"/>
    </source>
</evidence>